<dbReference type="Gene3D" id="3.40.1350.10">
    <property type="match status" value="1"/>
</dbReference>
<evidence type="ECO:0000313" key="3">
    <source>
        <dbReference type="EMBL" id="EEX19755.1"/>
    </source>
</evidence>
<protein>
    <recommendedName>
        <fullName evidence="5">DUF1016 domain-containing protein</fullName>
    </recommendedName>
</protein>
<dbReference type="eggNOG" id="COG4804">
    <property type="taxonomic scope" value="Bacteria"/>
</dbReference>
<dbReference type="Pfam" id="PF06250">
    <property type="entry name" value="YhcG_C"/>
    <property type="match status" value="1"/>
</dbReference>
<feature type="domain" description="YhcG PDDEXK nuclease" evidence="1">
    <location>
        <begin position="196"/>
        <end position="350"/>
    </location>
</feature>
<dbReference type="GO" id="GO:0003676">
    <property type="term" value="F:nucleic acid binding"/>
    <property type="evidence" value="ECO:0007669"/>
    <property type="project" value="InterPro"/>
</dbReference>
<evidence type="ECO:0000313" key="4">
    <source>
        <dbReference type="Proteomes" id="UP000003327"/>
    </source>
</evidence>
<gene>
    <name evidence="3" type="ORF">HMPREF0973_00700</name>
</gene>
<dbReference type="OrthoDB" id="9801263at2"/>
<comment type="caution">
    <text evidence="3">The sequence shown here is derived from an EMBL/GenBank/DDBJ whole genome shotgun (WGS) entry which is preliminary data.</text>
</comment>
<dbReference type="Proteomes" id="UP000003327">
    <property type="component" value="Unassembled WGS sequence"/>
</dbReference>
<sequence length="366" mass="42865">MNNTTQEPELPSKEHLFEESCLIIDEAQHEAYHAVNIALLKRNWLLGKRLNEELLKYSRADYGKRVIQELSGLLVQRYGKGFSKSNLYNYILFSQLYPDIFQLSIGKSALHDILQSVTGKSSIRLTWTHYSVLLQVRDDEARAWYEQEAVTEGWSVRTLQRNVSSQYYYRLLQSHHKELVREEMLEKNSPLVEKLEFIKSPVVAEFLGFTPNTSFTETDLESSIISNLQKFIMELGKGYAFVGRQQHIHTEKEDYYIDLVFYNYFLKCFVLMDLKTSKVTHQDVGQMDMYVRMFDELKRTDGDNPTIGILLCSDTDEDIARYSILHDSKQLFATKYKLYLPTQEELKAEIEAQKAQFYLQFKGQNK</sequence>
<dbReference type="InterPro" id="IPR011856">
    <property type="entry name" value="tRNA_endonuc-like_dom_sf"/>
</dbReference>
<dbReference type="EMBL" id="ACVA01000013">
    <property type="protein sequence ID" value="EEX19755.1"/>
    <property type="molecule type" value="Genomic_DNA"/>
</dbReference>
<feature type="domain" description="YhcG N-terminal" evidence="2">
    <location>
        <begin position="23"/>
        <end position="170"/>
    </location>
</feature>
<reference evidence="3 4" key="1">
    <citation type="submission" date="2009-09" db="EMBL/GenBank/DDBJ databases">
        <authorList>
            <person name="Weinstock G."/>
            <person name="Sodergren E."/>
            <person name="Clifton S."/>
            <person name="Fulton L."/>
            <person name="Fulton B."/>
            <person name="Courtney L."/>
            <person name="Fronick C."/>
            <person name="Harrison M."/>
            <person name="Strong C."/>
            <person name="Farmer C."/>
            <person name="Delahaunty K."/>
            <person name="Markovic C."/>
            <person name="Hall O."/>
            <person name="Minx P."/>
            <person name="Tomlinson C."/>
            <person name="Mitreva M."/>
            <person name="Nelson J."/>
            <person name="Hou S."/>
            <person name="Wollam A."/>
            <person name="Pepin K.H."/>
            <person name="Johnson M."/>
            <person name="Bhonagiri V."/>
            <person name="Nash W.E."/>
            <person name="Warren W."/>
            <person name="Chinwalla A."/>
            <person name="Mardis E.R."/>
            <person name="Wilson R.K."/>
        </authorList>
    </citation>
    <scope>NUCLEOTIDE SEQUENCE [LARGE SCALE GENOMIC DNA]</scope>
    <source>
        <strain evidence="3 4">F0319</strain>
    </source>
</reference>
<evidence type="ECO:0000259" key="2">
    <source>
        <dbReference type="Pfam" id="PF17761"/>
    </source>
</evidence>
<dbReference type="InterPro" id="IPR009362">
    <property type="entry name" value="YhcG_C"/>
</dbReference>
<proteinExistence type="predicted"/>
<dbReference type="STRING" id="649761.HMPREF0973_00700"/>
<organism evidence="3 4">
    <name type="scientific">Prevotella veroralis F0319</name>
    <dbReference type="NCBI Taxonomy" id="649761"/>
    <lineage>
        <taxon>Bacteria</taxon>
        <taxon>Pseudomonadati</taxon>
        <taxon>Bacteroidota</taxon>
        <taxon>Bacteroidia</taxon>
        <taxon>Bacteroidales</taxon>
        <taxon>Prevotellaceae</taxon>
        <taxon>Prevotella</taxon>
    </lineage>
</organism>
<dbReference type="HOGENOM" id="CLU_046640_1_1_10"/>
<keyword evidence="4" id="KW-1185">Reference proteome</keyword>
<dbReference type="PANTHER" id="PTHR30547:SF5">
    <property type="entry name" value="NUCLEASE YHCG-RELATED"/>
    <property type="match status" value="1"/>
</dbReference>
<dbReference type="PANTHER" id="PTHR30547">
    <property type="entry name" value="UNCHARACTERIZED PROTEIN YHCG-RELATED"/>
    <property type="match status" value="1"/>
</dbReference>
<accession>C9MM72</accession>
<dbReference type="AlphaFoldDB" id="C9MM72"/>
<dbReference type="InterPro" id="IPR041527">
    <property type="entry name" value="YhcG_N"/>
</dbReference>
<evidence type="ECO:0000259" key="1">
    <source>
        <dbReference type="Pfam" id="PF06250"/>
    </source>
</evidence>
<name>C9MM72_9BACT</name>
<dbReference type="Pfam" id="PF17761">
    <property type="entry name" value="DUF1016_N"/>
    <property type="match status" value="1"/>
</dbReference>
<dbReference type="RefSeq" id="WP_004382333.1">
    <property type="nucleotide sequence ID" value="NZ_GG698712.1"/>
</dbReference>
<dbReference type="InterPro" id="IPR053148">
    <property type="entry name" value="PD-DEXK-like_domain"/>
</dbReference>
<evidence type="ECO:0008006" key="5">
    <source>
        <dbReference type="Google" id="ProtNLM"/>
    </source>
</evidence>